<keyword evidence="4" id="KW-1185">Reference proteome</keyword>
<dbReference type="NCBIfam" id="NF033664">
    <property type="entry name" value="PACE_transport"/>
    <property type="match status" value="1"/>
</dbReference>
<keyword evidence="1" id="KW-0472">Membrane</keyword>
<feature type="transmembrane region" description="Helical" evidence="1">
    <location>
        <begin position="12"/>
        <end position="32"/>
    </location>
</feature>
<evidence type="ECO:0000256" key="1">
    <source>
        <dbReference type="SAM" id="Phobius"/>
    </source>
</evidence>
<dbReference type="KEGG" id="aht:ANTHELSMS3_02979"/>
<dbReference type="OrthoDB" id="1631120at2"/>
<dbReference type="InterPro" id="IPR058208">
    <property type="entry name" value="PACE"/>
</dbReference>
<proteinExistence type="predicted"/>
<reference evidence="3 4" key="1">
    <citation type="submission" date="2017-07" db="EMBL/GenBank/DDBJ databases">
        <title>Genome Sequence of Antarctobacter heliothermus Strain SMS3 Isolated from a culture of the Diatom Skeletonema marinoi.</title>
        <authorList>
            <person name="Topel M."/>
            <person name="Pinder M.I.M."/>
            <person name="Johansson O.N."/>
            <person name="Kourtchenko O."/>
            <person name="Godhe A."/>
            <person name="Clarke A.K."/>
        </authorList>
    </citation>
    <scope>NUCLEOTIDE SEQUENCE [LARGE SCALE GENOMIC DNA]</scope>
    <source>
        <strain evidence="3 4">SMS3</strain>
    </source>
</reference>
<keyword evidence="1" id="KW-0812">Transmembrane</keyword>
<evidence type="ECO:0000259" key="2">
    <source>
        <dbReference type="Pfam" id="PF05232"/>
    </source>
</evidence>
<accession>A0A222E6S3</accession>
<dbReference type="Proteomes" id="UP000203589">
    <property type="component" value="Chromosome"/>
</dbReference>
<dbReference type="EMBL" id="CP022540">
    <property type="protein sequence ID" value="ASP21631.1"/>
    <property type="molecule type" value="Genomic_DNA"/>
</dbReference>
<feature type="domain" description="Chlorhexidine efflux transporter" evidence="2">
    <location>
        <begin position="74"/>
        <end position="134"/>
    </location>
</feature>
<keyword evidence="1" id="KW-1133">Transmembrane helix</keyword>
<dbReference type="InterPro" id="IPR007896">
    <property type="entry name" value="BTP_bacteria"/>
</dbReference>
<feature type="domain" description="Chlorhexidine efflux transporter" evidence="2">
    <location>
        <begin position="2"/>
        <end position="65"/>
    </location>
</feature>
<organism evidence="3 4">
    <name type="scientific">Antarctobacter heliothermus</name>
    <dbReference type="NCBI Taxonomy" id="74033"/>
    <lineage>
        <taxon>Bacteria</taxon>
        <taxon>Pseudomonadati</taxon>
        <taxon>Pseudomonadota</taxon>
        <taxon>Alphaproteobacteria</taxon>
        <taxon>Rhodobacterales</taxon>
        <taxon>Roseobacteraceae</taxon>
        <taxon>Antarctobacter</taxon>
    </lineage>
</organism>
<evidence type="ECO:0000313" key="4">
    <source>
        <dbReference type="Proteomes" id="UP000203589"/>
    </source>
</evidence>
<gene>
    <name evidence="3" type="ORF">ANTHELSMS3_02979</name>
</gene>
<dbReference type="Pfam" id="PF05232">
    <property type="entry name" value="BTP"/>
    <property type="match status" value="2"/>
</dbReference>
<name>A0A222E6S3_9RHOB</name>
<feature type="transmembrane region" description="Helical" evidence="1">
    <location>
        <begin position="78"/>
        <end position="102"/>
    </location>
</feature>
<evidence type="ECO:0000313" key="3">
    <source>
        <dbReference type="EMBL" id="ASP21631.1"/>
    </source>
</evidence>
<sequence>MRTTRDRIRHAISFEIIGILLIVPLGALGFDVHAKDMGVIVIIGSVLATLWNYFYNLMFDRTMKRLKGRVEKTGAERVLHAILFELGLLVATLPLFAIYLGISLWQALIMDIAFVVFFLIYAFVFNWVYDLLFPIPEAI</sequence>
<feature type="transmembrane region" description="Helical" evidence="1">
    <location>
        <begin position="108"/>
        <end position="129"/>
    </location>
</feature>
<dbReference type="RefSeq" id="WP_094035518.1">
    <property type="nucleotide sequence ID" value="NZ_CP022540.1"/>
</dbReference>
<protein>
    <submittedName>
        <fullName evidence="3">Chlorhexidine efflux transporter</fullName>
    </submittedName>
</protein>
<dbReference type="AlphaFoldDB" id="A0A222E6S3"/>
<feature type="transmembrane region" description="Helical" evidence="1">
    <location>
        <begin position="38"/>
        <end position="57"/>
    </location>
</feature>